<accession>A0AC61NHQ0</accession>
<dbReference type="Proteomes" id="UP000826212">
    <property type="component" value="Chromosome"/>
</dbReference>
<proteinExistence type="predicted"/>
<reference evidence="1" key="1">
    <citation type="submission" date="2021-08" db="EMBL/GenBank/DDBJ databases">
        <title>Novel anaerobic bacterium isolated from sea squirt in East Sea, Republic of Korea.</title>
        <authorList>
            <person name="Nguyen T.H."/>
            <person name="Li Z."/>
            <person name="Lee Y.-J."/>
            <person name="Ko J."/>
            <person name="Kim S.-G."/>
        </authorList>
    </citation>
    <scope>NUCLEOTIDE SEQUENCE</scope>
    <source>
        <strain evidence="1">KCTC 25031</strain>
    </source>
</reference>
<organism evidence="1 2">
    <name type="scientific">Halosquirtibacter laminarini</name>
    <dbReference type="NCBI Taxonomy" id="3374600"/>
    <lineage>
        <taxon>Bacteria</taxon>
        <taxon>Pseudomonadati</taxon>
        <taxon>Bacteroidota</taxon>
        <taxon>Bacteroidia</taxon>
        <taxon>Marinilabiliales</taxon>
        <taxon>Prolixibacteraceae</taxon>
        <taxon>Halosquirtibacter</taxon>
    </lineage>
</organism>
<protein>
    <submittedName>
        <fullName evidence="1">Uncharacterized protein</fullName>
    </submittedName>
</protein>
<name>A0AC61NHQ0_9BACT</name>
<evidence type="ECO:0000313" key="1">
    <source>
        <dbReference type="EMBL" id="QZE12841.1"/>
    </source>
</evidence>
<dbReference type="EMBL" id="CP081303">
    <property type="protein sequence ID" value="QZE12841.1"/>
    <property type="molecule type" value="Genomic_DNA"/>
</dbReference>
<keyword evidence="2" id="KW-1185">Reference proteome</keyword>
<sequence length="253" mass="29965">MNESIDFRRILNLFKLEWSLNRRNYITTFIYIPFCYLAIYPMSILQEGTFDFGLLFCFFLIGSVSLSIKITRESCRFLSDDKNPTGLLALPVSTTERWIHLCGRVFIWIFIINPLVFYLVLHAYSLCGIDPSHEIVMQLDDHYFHYYGLYPLAVLMVSFAIHVKTLLAVLLFKKRALLKMFFIRFTMLLFFILYLVGSLDYDFSYYVQKIFHVEVVSEALLYNLKIALLVCLFVMNSFLYIPIWYLIKEREAL</sequence>
<evidence type="ECO:0000313" key="2">
    <source>
        <dbReference type="Proteomes" id="UP000826212"/>
    </source>
</evidence>
<gene>
    <name evidence="1" type="ORF">K4L44_09600</name>
</gene>